<feature type="compositionally biased region" description="Basic and acidic residues" evidence="1">
    <location>
        <begin position="133"/>
        <end position="156"/>
    </location>
</feature>
<keyword evidence="3" id="KW-1185">Reference proteome</keyword>
<name>A0AAD1UDI5_EUPCR</name>
<dbReference type="Proteomes" id="UP001295684">
    <property type="component" value="Unassembled WGS sequence"/>
</dbReference>
<evidence type="ECO:0000256" key="1">
    <source>
        <dbReference type="SAM" id="MobiDB-lite"/>
    </source>
</evidence>
<evidence type="ECO:0000313" key="2">
    <source>
        <dbReference type="EMBL" id="CAI2364824.1"/>
    </source>
</evidence>
<gene>
    <name evidence="2" type="ORF">ECRASSUSDP1_LOCUS6174</name>
</gene>
<evidence type="ECO:0000313" key="3">
    <source>
        <dbReference type="Proteomes" id="UP001295684"/>
    </source>
</evidence>
<dbReference type="Gene3D" id="3.40.395.10">
    <property type="entry name" value="Adenoviral Proteinase, Chain A"/>
    <property type="match status" value="1"/>
</dbReference>
<organism evidence="2 3">
    <name type="scientific">Euplotes crassus</name>
    <dbReference type="NCBI Taxonomy" id="5936"/>
    <lineage>
        <taxon>Eukaryota</taxon>
        <taxon>Sar</taxon>
        <taxon>Alveolata</taxon>
        <taxon>Ciliophora</taxon>
        <taxon>Intramacronucleata</taxon>
        <taxon>Spirotrichea</taxon>
        <taxon>Hypotrichia</taxon>
        <taxon>Euplotida</taxon>
        <taxon>Euplotidae</taxon>
        <taxon>Moneuplotes</taxon>
    </lineage>
</organism>
<protein>
    <submittedName>
        <fullName evidence="2">Uncharacterized protein</fullName>
    </submittedName>
</protein>
<proteinExistence type="predicted"/>
<reference evidence="2" key="1">
    <citation type="submission" date="2023-07" db="EMBL/GenBank/DDBJ databases">
        <authorList>
            <consortium name="AG Swart"/>
            <person name="Singh M."/>
            <person name="Singh A."/>
            <person name="Seah K."/>
            <person name="Emmerich C."/>
        </authorList>
    </citation>
    <scope>NUCLEOTIDE SEQUENCE</scope>
    <source>
        <strain evidence="2">DP1</strain>
    </source>
</reference>
<accession>A0AAD1UDI5</accession>
<feature type="region of interest" description="Disordered" evidence="1">
    <location>
        <begin position="133"/>
        <end position="160"/>
    </location>
</feature>
<comment type="caution">
    <text evidence="2">The sequence shown here is derived from an EMBL/GenBank/DDBJ whole genome shotgun (WGS) entry which is preliminary data.</text>
</comment>
<dbReference type="EMBL" id="CAMPGE010005977">
    <property type="protein sequence ID" value="CAI2364824.1"/>
    <property type="molecule type" value="Genomic_DNA"/>
</dbReference>
<dbReference type="AlphaFoldDB" id="A0AAD1UDI5"/>
<sequence>MDSIKKNVHKFLQTLLCTRRKKAEMDCNVFDREDIEECAIDALSDDLSNSLSYKDCESDCVQCEANEELDEKVYPTVKPIDISEENKKEVQKELEHKKENIWSKRNTVGNKAGNSSKRITLAQIEDAVNRQIDNLDHDDGARSPAKEESKIEKAEESPAQDITASYVKRVSEHPRNRLNKMWSRENGDKGKSLELIKRRRIYTNFSVKNIKLSKQYWKELIGLKINKNIPFVEYIPDEHSFKTKPKYLEYIKEFFTEKSKEIGIAEKVIDVPGFYSITSMSLKNFLNNSYYNEEIINSLLEIYQGQARKEGFLVFNTFSYHSIEKLVESKVFDDKLIKEEDITSIKGIIFPIMLGYPYCEVICVLARPNMSHVELVHHNSTVFGDKENPKADEIMETILHYIEGYIIIPNTQDVHEVTDSRIKRKVPQWKRSVKSLKRVKYRAKKIEGKGMYQKIAIKDDTPPQIDKDKSGKMIANFIIRMCSKRYMADDQTLKNMAFLELLFGDPIL</sequence>